<dbReference type="Proteomes" id="UP000287651">
    <property type="component" value="Unassembled WGS sequence"/>
</dbReference>
<evidence type="ECO:0000313" key="1">
    <source>
        <dbReference type="EMBL" id="RRT51885.1"/>
    </source>
</evidence>
<accession>A0A426YJH0</accession>
<dbReference type="EMBL" id="AMZH03011984">
    <property type="protein sequence ID" value="RRT51885.1"/>
    <property type="molecule type" value="Genomic_DNA"/>
</dbReference>
<comment type="caution">
    <text evidence="1">The sequence shown here is derived from an EMBL/GenBank/DDBJ whole genome shotgun (WGS) entry which is preliminary data.</text>
</comment>
<reference evidence="1 2" key="1">
    <citation type="journal article" date="2014" name="Agronomy (Basel)">
        <title>A Draft Genome Sequence for Ensete ventricosum, the Drought-Tolerant Tree Against Hunger.</title>
        <authorList>
            <person name="Harrison J."/>
            <person name="Moore K.A."/>
            <person name="Paszkiewicz K."/>
            <person name="Jones T."/>
            <person name="Grant M."/>
            <person name="Ambacheew D."/>
            <person name="Muzemil S."/>
            <person name="Studholme D.J."/>
        </authorList>
    </citation>
    <scope>NUCLEOTIDE SEQUENCE [LARGE SCALE GENOMIC DNA]</scope>
</reference>
<sequence>MHAGEESLQPLLSSSSLYMLRLQWDDDGIPLSLAVNHPLAVPQKENFLRCVALYDLVWPLSAMHGWRRREDCSCLLPRATASLRRCLAADAVPAAAAAAAVGAEGRSRHPFTVMRLESVCKMFPDLGGERGATAAGITDLGVAAQKGSSVISLL</sequence>
<dbReference type="AlphaFoldDB" id="A0A426YJH0"/>
<organism evidence="1 2">
    <name type="scientific">Ensete ventricosum</name>
    <name type="common">Abyssinian banana</name>
    <name type="synonym">Musa ensete</name>
    <dbReference type="NCBI Taxonomy" id="4639"/>
    <lineage>
        <taxon>Eukaryota</taxon>
        <taxon>Viridiplantae</taxon>
        <taxon>Streptophyta</taxon>
        <taxon>Embryophyta</taxon>
        <taxon>Tracheophyta</taxon>
        <taxon>Spermatophyta</taxon>
        <taxon>Magnoliopsida</taxon>
        <taxon>Liliopsida</taxon>
        <taxon>Zingiberales</taxon>
        <taxon>Musaceae</taxon>
        <taxon>Ensete</taxon>
    </lineage>
</organism>
<name>A0A426YJH0_ENSVE</name>
<evidence type="ECO:0000313" key="2">
    <source>
        <dbReference type="Proteomes" id="UP000287651"/>
    </source>
</evidence>
<proteinExistence type="predicted"/>
<protein>
    <submittedName>
        <fullName evidence="1">Uncharacterized protein</fullName>
    </submittedName>
</protein>
<gene>
    <name evidence="1" type="ORF">B296_00038980</name>
</gene>